<dbReference type="Proteomes" id="UP000660380">
    <property type="component" value="Unassembled WGS sequence"/>
</dbReference>
<accession>A0ABR8GMT3</accession>
<protein>
    <submittedName>
        <fullName evidence="2">Uncharacterized protein</fullName>
    </submittedName>
</protein>
<feature type="compositionally biased region" description="Low complexity" evidence="1">
    <location>
        <begin position="82"/>
        <end position="95"/>
    </location>
</feature>
<sequence length="1311" mass="145024">MTSRAEEIQKLIADIDDLFAKSGKRLPRVLSGQAAQEPRQVLERIRDFLSKLRESESENKLAEPPQLSPLLAKFADQGNSESSPQPNQIQQQSVQIPQGQKIDFSALLQPLQGELQALLQERATLVQEIRQLEQRRLHNYSLTQQIANQEQMISEFLQVLMNRIVPITPQIKDNLASGTSQHLDTNYSTELESASTPPFLESTQVEQITRFAAELDRRLLSLDGTVNIVFEALQRNIHTYHDSLSQALARMHSQGVQTEHLMSNFVNNLTSGLQQSSLRGENETSSSPTIIQEEIPATKDLDPVIFGVDEPNSLVTANPPTTTASQPNTQLVVDEVDQLYASLFGTENLTEQSRKIDTNRDSDITDKLSITASRPLSISNIVQPPESGTKFQPEIIRDEATPEIINQETNVTDDASALTTSPAESVTNEVQQLDSPIVALYPWLQELNADLVDASNPTSAISDTSEILIFDNNTDVSLPQVQELTVLGDASNPTSAISDTSEILIFDNDTDVSLPQAEDLTVVPVEEPTITDTITVLGDLLISVAPDTSEIQNSEIMPKDEEPQRPNYISASPQENLLSQAEAIADSVFDISLDEDQLEQLNQDLADFDRQLNSESQPEINLENQFITENTLTAAESVVEVLEFFPASSEKTKPTDEASSGSTNQAESFNLDGSVWYLGIDLGTTGISAALLNRSTNVVYPLYWSAEKQSAATSLKPSFRLPAEVYLPAASVSGSSMSTEALHSFAPVAVASEKVSDLATSDSPEAQTNSVYSAQLKPYLQIAIAYKNEQDKWEPVLQLNEFSAGPLIWIVRSLSKLLLTLKCDRTSTTPGLTAAAVGIDEQSFQTIINNIAGVICTCPSNWSEQYRFNVREALLTSKIVQHPQQVFFVEEAIASLLSELDGANGETVQFSVPEGSPPPIQSDRRPIGSTLTINIGATSTEMALVDLPENLQELTHSNFMLHGFAYAGKGIEQDIICQLLFPQKWRQLRQQTEGDSKTTNSNPLHWQPAIPDLDQMHLSSLNLEELELPRPGEPDITTRIRLQQRLESSLLGQAVLDAGLALKLILQHQESFTLELADQRWVLHRRDLEAQVFVPFVRRLNRELNRLLVAKGIPTEAINQAILTGGVANCSAVKSWLRQKLPNAKIIQDLSTTDGAATCSRVAYGLAMLPLHPQVVEVAKQQYTDYFLFSELLRLMPERSLSFNEVIQLFENQGINTRACQQRLLAFLEGELPPGLIPSGQDSNWLTQTSKENPDYKAIAAEPLFDKQGSLSYRPNSRQLQALRRYLDAIKASNQQSFEEPYTVNFVLVRN</sequence>
<proteinExistence type="predicted"/>
<evidence type="ECO:0000313" key="3">
    <source>
        <dbReference type="Proteomes" id="UP000660380"/>
    </source>
</evidence>
<feature type="region of interest" description="Disordered" evidence="1">
    <location>
        <begin position="76"/>
        <end position="95"/>
    </location>
</feature>
<dbReference type="SUPFAM" id="SSF53067">
    <property type="entry name" value="Actin-like ATPase domain"/>
    <property type="match status" value="1"/>
</dbReference>
<evidence type="ECO:0000313" key="2">
    <source>
        <dbReference type="EMBL" id="MBD2604729.1"/>
    </source>
</evidence>
<gene>
    <name evidence="2" type="ORF">H6G81_09345</name>
</gene>
<dbReference type="InterPro" id="IPR043129">
    <property type="entry name" value="ATPase_NBD"/>
</dbReference>
<keyword evidence="3" id="KW-1185">Reference proteome</keyword>
<dbReference type="EMBL" id="JACJTA010000014">
    <property type="protein sequence ID" value="MBD2604729.1"/>
    <property type="molecule type" value="Genomic_DNA"/>
</dbReference>
<reference evidence="2 3" key="1">
    <citation type="journal article" date="2020" name="ISME J.">
        <title>Comparative genomics reveals insights into cyanobacterial evolution and habitat adaptation.</title>
        <authorList>
            <person name="Chen M.Y."/>
            <person name="Teng W.K."/>
            <person name="Zhao L."/>
            <person name="Hu C.X."/>
            <person name="Zhou Y.K."/>
            <person name="Han B.P."/>
            <person name="Song L.R."/>
            <person name="Shu W.S."/>
        </authorList>
    </citation>
    <scope>NUCLEOTIDE SEQUENCE [LARGE SCALE GENOMIC DNA]</scope>
    <source>
        <strain evidence="2 3">FACHB-248</strain>
    </source>
</reference>
<dbReference type="RefSeq" id="WP_029633096.1">
    <property type="nucleotide sequence ID" value="NZ_JACJTA010000014.1"/>
</dbReference>
<evidence type="ECO:0000256" key="1">
    <source>
        <dbReference type="SAM" id="MobiDB-lite"/>
    </source>
</evidence>
<comment type="caution">
    <text evidence="2">The sequence shown here is derived from an EMBL/GenBank/DDBJ whole genome shotgun (WGS) entry which is preliminary data.</text>
</comment>
<organism evidence="2 3">
    <name type="scientific">Scytonema hofmannii FACHB-248</name>
    <dbReference type="NCBI Taxonomy" id="1842502"/>
    <lineage>
        <taxon>Bacteria</taxon>
        <taxon>Bacillati</taxon>
        <taxon>Cyanobacteriota</taxon>
        <taxon>Cyanophyceae</taxon>
        <taxon>Nostocales</taxon>
        <taxon>Scytonemataceae</taxon>
        <taxon>Scytonema</taxon>
    </lineage>
</organism>
<name>A0ABR8GMT3_9CYAN</name>